<reference evidence="7 8" key="1">
    <citation type="submission" date="2024-06" db="EMBL/GenBank/DDBJ databases">
        <title>Genomic Encyclopedia of Type Strains, Phase IV (KMG-IV): sequencing the most valuable type-strain genomes for metagenomic binning, comparative biology and taxonomic classification.</title>
        <authorList>
            <person name="Goeker M."/>
        </authorList>
    </citation>
    <scope>NUCLEOTIDE SEQUENCE [LARGE SCALE GENOMIC DNA]</scope>
    <source>
        <strain evidence="7 8">DSM 29388</strain>
    </source>
</reference>
<feature type="transmembrane region" description="Helical" evidence="6">
    <location>
        <begin position="100"/>
        <end position="119"/>
    </location>
</feature>
<sequence>MFKKLDWYTVKTFLGPFFFIFSILFFIFIVQFAWQEMEKFAGKGLSWLTIGELLLYLGINVIQLVLPLAILLGSIMTFGGFGERYELAAMKASGISLARILTPLFVVISFLSIGLYFFGDHVMPYSQRKAKNLAYNIVKANPTLQLVEGVFIENIPGFSMKISEVSGENQDQLKDVFIYQGGKFEDDKRTIIANHGTLNRDPEDLRLLKMVLIDGTIYVDQVKNKSQNERKKQPNQAIKFDTLVQYIDISEILQKAMDEENIQDHYKFLNAKALNQRIDSMEIEYQNYYKEASTNILLKNVYGALEMDTVQLKETEVITQTLEKLDKSKQTQVIKEAISALDREIESYQWTENEIVWRVKLQAKQILHYHRNYSYAFTCIVFFLIGAPLGAIVKKGGIGMPVVISIVIFVLYYIINFSSENMTKNGILDPTFAAWSANLIFFPVAIVLFFKANNDSALFNIDNYTKIIQPIEKFFQRFRKKKNITEHSRYQ</sequence>
<keyword evidence="2" id="KW-1003">Cell membrane</keyword>
<evidence type="ECO:0000256" key="3">
    <source>
        <dbReference type="ARBA" id="ARBA00022692"/>
    </source>
</evidence>
<comment type="subcellular location">
    <subcellularLocation>
        <location evidence="1">Cell membrane</location>
        <topology evidence="1">Multi-pass membrane protein</topology>
    </subcellularLocation>
</comment>
<comment type="caution">
    <text evidence="7">The sequence shown here is derived from an EMBL/GenBank/DDBJ whole genome shotgun (WGS) entry which is preliminary data.</text>
</comment>
<proteinExistence type="predicted"/>
<evidence type="ECO:0000313" key="8">
    <source>
        <dbReference type="Proteomes" id="UP001549146"/>
    </source>
</evidence>
<dbReference type="EMBL" id="JBEPMO010000002">
    <property type="protein sequence ID" value="MET3731006.1"/>
    <property type="molecule type" value="Genomic_DNA"/>
</dbReference>
<evidence type="ECO:0000256" key="6">
    <source>
        <dbReference type="SAM" id="Phobius"/>
    </source>
</evidence>
<dbReference type="RefSeq" id="WP_354506858.1">
    <property type="nucleotide sequence ID" value="NZ_JBEPMO010000002.1"/>
</dbReference>
<keyword evidence="5 6" id="KW-0472">Membrane</keyword>
<accession>A0ABV2LR15</accession>
<keyword evidence="8" id="KW-1185">Reference proteome</keyword>
<keyword evidence="3 6" id="KW-0812">Transmembrane</keyword>
<evidence type="ECO:0000313" key="7">
    <source>
        <dbReference type="EMBL" id="MET3731006.1"/>
    </source>
</evidence>
<keyword evidence="4 6" id="KW-1133">Transmembrane helix</keyword>
<dbReference type="Pfam" id="PF03739">
    <property type="entry name" value="LptF_LptG"/>
    <property type="match status" value="1"/>
</dbReference>
<protein>
    <submittedName>
        <fullName evidence="7">Lipopolysaccharide export system permease protein</fullName>
    </submittedName>
</protein>
<dbReference type="Proteomes" id="UP001549146">
    <property type="component" value="Unassembled WGS sequence"/>
</dbReference>
<feature type="transmembrane region" description="Helical" evidence="6">
    <location>
        <begin position="373"/>
        <end position="392"/>
    </location>
</feature>
<gene>
    <name evidence="7" type="ORF">ABID46_000565</name>
</gene>
<name>A0ABV2LR15_9FLAO</name>
<feature type="transmembrane region" description="Helical" evidence="6">
    <location>
        <begin position="427"/>
        <end position="450"/>
    </location>
</feature>
<evidence type="ECO:0000256" key="2">
    <source>
        <dbReference type="ARBA" id="ARBA00022475"/>
    </source>
</evidence>
<evidence type="ECO:0000256" key="4">
    <source>
        <dbReference type="ARBA" id="ARBA00022989"/>
    </source>
</evidence>
<dbReference type="PANTHER" id="PTHR33529:SF6">
    <property type="entry name" value="YJGP_YJGQ FAMILY PERMEASE"/>
    <property type="match status" value="1"/>
</dbReference>
<feature type="transmembrane region" description="Helical" evidence="6">
    <location>
        <begin position="54"/>
        <end position="80"/>
    </location>
</feature>
<evidence type="ECO:0000256" key="1">
    <source>
        <dbReference type="ARBA" id="ARBA00004651"/>
    </source>
</evidence>
<dbReference type="PANTHER" id="PTHR33529">
    <property type="entry name" value="SLR0882 PROTEIN-RELATED"/>
    <property type="match status" value="1"/>
</dbReference>
<feature type="transmembrane region" description="Helical" evidence="6">
    <location>
        <begin position="398"/>
        <end position="415"/>
    </location>
</feature>
<organism evidence="7 8">
    <name type="scientific">Moheibacter stercoris</name>
    <dbReference type="NCBI Taxonomy" id="1628251"/>
    <lineage>
        <taxon>Bacteria</taxon>
        <taxon>Pseudomonadati</taxon>
        <taxon>Bacteroidota</taxon>
        <taxon>Flavobacteriia</taxon>
        <taxon>Flavobacteriales</taxon>
        <taxon>Weeksellaceae</taxon>
        <taxon>Moheibacter</taxon>
    </lineage>
</organism>
<evidence type="ECO:0000256" key="5">
    <source>
        <dbReference type="ARBA" id="ARBA00023136"/>
    </source>
</evidence>
<dbReference type="InterPro" id="IPR005495">
    <property type="entry name" value="LptG/LptF_permease"/>
</dbReference>
<feature type="transmembrane region" description="Helical" evidence="6">
    <location>
        <begin position="12"/>
        <end position="34"/>
    </location>
</feature>